<evidence type="ECO:0000313" key="2">
    <source>
        <dbReference type="Proteomes" id="UP001057402"/>
    </source>
</evidence>
<organism evidence="1 2">
    <name type="scientific">Melastoma candidum</name>
    <dbReference type="NCBI Taxonomy" id="119954"/>
    <lineage>
        <taxon>Eukaryota</taxon>
        <taxon>Viridiplantae</taxon>
        <taxon>Streptophyta</taxon>
        <taxon>Embryophyta</taxon>
        <taxon>Tracheophyta</taxon>
        <taxon>Spermatophyta</taxon>
        <taxon>Magnoliopsida</taxon>
        <taxon>eudicotyledons</taxon>
        <taxon>Gunneridae</taxon>
        <taxon>Pentapetalae</taxon>
        <taxon>rosids</taxon>
        <taxon>malvids</taxon>
        <taxon>Myrtales</taxon>
        <taxon>Melastomataceae</taxon>
        <taxon>Melastomatoideae</taxon>
        <taxon>Melastomateae</taxon>
        <taxon>Melastoma</taxon>
    </lineage>
</organism>
<protein>
    <submittedName>
        <fullName evidence="1">Uncharacterized protein</fullName>
    </submittedName>
</protein>
<comment type="caution">
    <text evidence="1">The sequence shown here is derived from an EMBL/GenBank/DDBJ whole genome shotgun (WGS) entry which is preliminary data.</text>
</comment>
<dbReference type="EMBL" id="CM042891">
    <property type="protein sequence ID" value="KAI4302210.1"/>
    <property type="molecule type" value="Genomic_DNA"/>
</dbReference>
<dbReference type="Proteomes" id="UP001057402">
    <property type="component" value="Chromosome 12"/>
</dbReference>
<reference evidence="2" key="1">
    <citation type="journal article" date="2023" name="Front. Plant Sci.">
        <title>Chromosomal-level genome assembly of Melastoma candidum provides insights into trichome evolution.</title>
        <authorList>
            <person name="Zhong Y."/>
            <person name="Wu W."/>
            <person name="Sun C."/>
            <person name="Zou P."/>
            <person name="Liu Y."/>
            <person name="Dai S."/>
            <person name="Zhou R."/>
        </authorList>
    </citation>
    <scope>NUCLEOTIDE SEQUENCE [LARGE SCALE GENOMIC DNA]</scope>
</reference>
<proteinExistence type="predicted"/>
<name>A0ACB9KYC8_9MYRT</name>
<accession>A0ACB9KYC8</accession>
<sequence>MGFELTAATVSGKVAGAAVGLPPRVWGRRGDEVHRCGFRNAGERLLVAVAGCGCAGGSRGPRKTGCGRRYKDAADPGRRRKLGDGVEGTRGMSSLLVVELEEGAVITVEEEWPSSPDLWLYTCTCEEDGRVASQLQPKKNVTASSLLPIVIERWLESWNGGDHSEDGGPAVMEDDRGRKEKNKGGVNLPSPPESPLRIGINGEIWCARSGDLGHGGLSLHTLGEVDKVTSLKDFMPRMKEQGKKKPKFEGFCKVDKVEKVAVSARVVDPLSPCCLVVDEYGWVANMERIMKLHHLLILLRFRMPHAAVLAQFEASIPATADVSEFASEVAVAFETEAAASVADAKSVVVLETIIVGMHWSYSACIRKMIICPACLSGETKVTVIRHNRECHG</sequence>
<keyword evidence="2" id="KW-1185">Reference proteome</keyword>
<gene>
    <name evidence="1" type="ORF">MLD38_037988</name>
</gene>
<evidence type="ECO:0000313" key="1">
    <source>
        <dbReference type="EMBL" id="KAI4302210.1"/>
    </source>
</evidence>